<feature type="compositionally biased region" description="Low complexity" evidence="1">
    <location>
        <begin position="44"/>
        <end position="58"/>
    </location>
</feature>
<feature type="region of interest" description="Disordered" evidence="1">
    <location>
        <begin position="146"/>
        <end position="174"/>
    </location>
</feature>
<keyword evidence="2" id="KW-1133">Transmembrane helix</keyword>
<comment type="caution">
    <text evidence="3">The sequence shown here is derived from an EMBL/GenBank/DDBJ whole genome shotgun (WGS) entry which is preliminary data.</text>
</comment>
<keyword evidence="2" id="KW-0472">Membrane</keyword>
<organism evidence="3 4">
    <name type="scientific">Glycomyces buryatensis</name>
    <dbReference type="NCBI Taxonomy" id="2570927"/>
    <lineage>
        <taxon>Bacteria</taxon>
        <taxon>Bacillati</taxon>
        <taxon>Actinomycetota</taxon>
        <taxon>Actinomycetes</taxon>
        <taxon>Glycomycetales</taxon>
        <taxon>Glycomycetaceae</taxon>
        <taxon>Glycomyces</taxon>
    </lineage>
</organism>
<feature type="compositionally biased region" description="Low complexity" evidence="1">
    <location>
        <begin position="147"/>
        <end position="174"/>
    </location>
</feature>
<keyword evidence="2" id="KW-0812">Transmembrane</keyword>
<feature type="compositionally biased region" description="Pro residues" evidence="1">
    <location>
        <begin position="75"/>
        <end position="84"/>
    </location>
</feature>
<accession>A0A4S8QB64</accession>
<dbReference type="AlphaFoldDB" id="A0A4S8QB64"/>
<evidence type="ECO:0000313" key="3">
    <source>
        <dbReference type="EMBL" id="THV41510.1"/>
    </source>
</evidence>
<proteinExistence type="predicted"/>
<dbReference type="EMBL" id="STGY01000043">
    <property type="protein sequence ID" value="THV41510.1"/>
    <property type="molecule type" value="Genomic_DNA"/>
</dbReference>
<feature type="compositionally biased region" description="Low complexity" evidence="1">
    <location>
        <begin position="14"/>
        <end position="36"/>
    </location>
</feature>
<sequence>MDPYPPYDPNAAVPPNGGSNYGPNGAPANPGAGYAPGPTPAYPNPGANPGYGPNQAPGMGYVPSPETSHNIGYPPVAPPAPGQGPYPGGGPYQGGVPGMAPQYAPMPPQRPGMPVAGWIGIALGAMLVIGLGITGVVVGLDRSEAPGDTASDTGADSGGDTSSDASGSDPTEAAVADPVADALVGDCFYDHGDETTPDLEATTCGAGTFEAIDIVEGTTDLSSCDGVAAVDTAVSSTGANRVLCLSYTAIAGDDAYHAQVDECVYGSSTPSSPWNVTDCQDGAFKVIERLEGESSTSACSDSAYYIYGVGYSTDQSYLDVTLCLQMIYASGDAGYAEIDDCLSMNSDYTYFEFVSDCGDGNVYVTGRTNESVDSESWCNGWGWAYEEVPDFPELSYTLCWGYL</sequence>
<reference evidence="4" key="1">
    <citation type="submission" date="2019-04" db="EMBL/GenBank/DDBJ databases">
        <title>Nocardioides xinjiangensis sp. nov.</title>
        <authorList>
            <person name="Liu S."/>
        </authorList>
    </citation>
    <scope>NUCLEOTIDE SEQUENCE [LARGE SCALE GENOMIC DNA]</scope>
    <source>
        <strain evidence="4">18</strain>
    </source>
</reference>
<keyword evidence="4" id="KW-1185">Reference proteome</keyword>
<reference evidence="3 4" key="2">
    <citation type="submission" date="2019-05" db="EMBL/GenBank/DDBJ databases">
        <title>Glycomyces buryatensis sp. nov.</title>
        <authorList>
            <person name="Nikitina E."/>
        </authorList>
    </citation>
    <scope>NUCLEOTIDE SEQUENCE [LARGE SCALE GENOMIC DNA]</scope>
    <source>
        <strain evidence="3 4">18</strain>
    </source>
</reference>
<evidence type="ECO:0000313" key="4">
    <source>
        <dbReference type="Proteomes" id="UP000308760"/>
    </source>
</evidence>
<evidence type="ECO:0000256" key="2">
    <source>
        <dbReference type="SAM" id="Phobius"/>
    </source>
</evidence>
<dbReference type="OrthoDB" id="3700382at2"/>
<gene>
    <name evidence="3" type="ORF">FAB82_11335</name>
</gene>
<dbReference type="Proteomes" id="UP000308760">
    <property type="component" value="Unassembled WGS sequence"/>
</dbReference>
<name>A0A4S8QB64_9ACTN</name>
<dbReference type="RefSeq" id="WP_136534653.1">
    <property type="nucleotide sequence ID" value="NZ_STGY01000043.1"/>
</dbReference>
<protein>
    <submittedName>
        <fullName evidence="3">Uncharacterized protein</fullName>
    </submittedName>
</protein>
<evidence type="ECO:0000256" key="1">
    <source>
        <dbReference type="SAM" id="MobiDB-lite"/>
    </source>
</evidence>
<feature type="transmembrane region" description="Helical" evidence="2">
    <location>
        <begin position="115"/>
        <end position="140"/>
    </location>
</feature>
<feature type="region of interest" description="Disordered" evidence="1">
    <location>
        <begin position="1"/>
        <end position="93"/>
    </location>
</feature>